<evidence type="ECO:0008006" key="7">
    <source>
        <dbReference type="Google" id="ProtNLM"/>
    </source>
</evidence>
<dbReference type="Proteomes" id="UP000092021">
    <property type="component" value="Unassembled WGS sequence"/>
</dbReference>
<dbReference type="InterPro" id="IPR043968">
    <property type="entry name" value="SGNH"/>
</dbReference>
<keyword evidence="2" id="KW-0472">Membrane</keyword>
<keyword evidence="2" id="KW-0812">Transmembrane</keyword>
<feature type="transmembrane region" description="Helical" evidence="2">
    <location>
        <begin position="330"/>
        <end position="351"/>
    </location>
</feature>
<evidence type="ECO:0000313" key="6">
    <source>
        <dbReference type="Proteomes" id="UP000092021"/>
    </source>
</evidence>
<evidence type="ECO:0000256" key="2">
    <source>
        <dbReference type="SAM" id="Phobius"/>
    </source>
</evidence>
<accession>A0A657IVY0</accession>
<keyword evidence="2" id="KW-1133">Transmembrane helix</keyword>
<feature type="transmembrane region" description="Helical" evidence="2">
    <location>
        <begin position="240"/>
        <end position="259"/>
    </location>
</feature>
<sequence>MTPPSSIPSAPAAAPGTQPPSTVRDGRGAGHGSGPAPAPAFRPEIQGLRSLAVLLVAAYHIWFGRVSGGVDVFLFISAFLMTLSFTRRIERGERIGWRRLSTYWVHVFKRILPLAVLTVLLVLVGTRALLGPERWLPILRESVSVLTYWENWYSIAHAVDYYAADSGAASPLRHFWSLSVQGQIFLTWPLLFALGALIIRGLRLPARAVLGTLFGLVFAASLAFSVILTSADQQSAYFNTFARLWEFALGSLLAILLPLLRAPARVRAGLGWIGVAAILLCGAVLDVQGAFPGWIALWPTLAASLVIFAGQTGTRWGADRLLSWGPLVRLGGYSYALYLLHWPLLVFYLSHVGQEKAGFVSGVGLLALSLAGAVALTRWVDAPLRSWRWAEAGRWRSLAVIGLCLCLGLGAAMGWQGQIRHRQAVLDAHAERDYPGARILESGYVYQGDPDPELTPTEVVRVGDWAQSHLGSTCDRVMHPAPAGLPGEQCYYSVRQDQPDRTVVAVGNSHTEQWMTAMMDRARRSNEDLIFIRYPGCYFTTAQDNGSEQCQQWVPRAEELINRLHPDDLVIQSTFATHDGAAEVIRPGTEEQVRRWSGQGIRVIGIRDNARFPQSHMDCEKQKGLDACTFEHVTAGTGDPTLAWQRSIPGYASVDMDDIICPEGRCRPRSATCTPTSTTTTSRPPTCAPPRRSSTNASRRLGGPRTRPSASTAEDLRPGV</sequence>
<organism evidence="5 6">
    <name type="scientific">Rothia kristinae</name>
    <dbReference type="NCBI Taxonomy" id="37923"/>
    <lineage>
        <taxon>Bacteria</taxon>
        <taxon>Bacillati</taxon>
        <taxon>Actinomycetota</taxon>
        <taxon>Actinomycetes</taxon>
        <taxon>Micrococcales</taxon>
        <taxon>Micrococcaceae</taxon>
        <taxon>Rothia</taxon>
    </lineage>
</organism>
<reference evidence="5 6" key="1">
    <citation type="submission" date="2016-04" db="EMBL/GenBank/DDBJ databases">
        <title>Identification of putative biosynthetic pathways for the production of bioactive secondary metabolites by the marine actinomycete Kocuria kristinae RUTW2-3.</title>
        <authorList>
            <person name="Waterworth S.C."/>
            <person name="Walmsley T.A."/>
            <person name="Matongo T."/>
            <person name="Davies-Coleman M.T."/>
            <person name="Dorrington R.A."/>
        </authorList>
    </citation>
    <scope>NUCLEOTIDE SEQUENCE [LARGE SCALE GENOMIC DNA]</scope>
    <source>
        <strain evidence="5 6">RUTW4-5</strain>
    </source>
</reference>
<feature type="domain" description="SGNH" evidence="4">
    <location>
        <begin position="488"/>
        <end position="668"/>
    </location>
</feature>
<protein>
    <recommendedName>
        <fullName evidence="7">O-acetyltransferase OatA</fullName>
    </recommendedName>
</protein>
<comment type="caution">
    <text evidence="5">The sequence shown here is derived from an EMBL/GenBank/DDBJ whole genome shotgun (WGS) entry which is preliminary data.</text>
</comment>
<feature type="transmembrane region" description="Helical" evidence="2">
    <location>
        <begin position="357"/>
        <end position="376"/>
    </location>
</feature>
<feature type="region of interest" description="Disordered" evidence="1">
    <location>
        <begin position="1"/>
        <end position="37"/>
    </location>
</feature>
<proteinExistence type="predicted"/>
<evidence type="ECO:0000259" key="4">
    <source>
        <dbReference type="Pfam" id="PF19040"/>
    </source>
</evidence>
<dbReference type="Pfam" id="PF19040">
    <property type="entry name" value="SGNH"/>
    <property type="match status" value="1"/>
</dbReference>
<dbReference type="PANTHER" id="PTHR23028:SF53">
    <property type="entry name" value="ACYL_TRANSF_3 DOMAIN-CONTAINING PROTEIN"/>
    <property type="match status" value="1"/>
</dbReference>
<evidence type="ECO:0000256" key="1">
    <source>
        <dbReference type="SAM" id="MobiDB-lite"/>
    </source>
</evidence>
<feature type="transmembrane region" description="Helical" evidence="2">
    <location>
        <begin position="111"/>
        <end position="130"/>
    </location>
</feature>
<dbReference type="GO" id="GO:0009103">
    <property type="term" value="P:lipopolysaccharide biosynthetic process"/>
    <property type="evidence" value="ECO:0007669"/>
    <property type="project" value="TreeGrafter"/>
</dbReference>
<feature type="transmembrane region" description="Helical" evidence="2">
    <location>
        <begin position="397"/>
        <end position="415"/>
    </location>
</feature>
<dbReference type="AlphaFoldDB" id="A0A657IVY0"/>
<dbReference type="Pfam" id="PF01757">
    <property type="entry name" value="Acyl_transf_3"/>
    <property type="match status" value="1"/>
</dbReference>
<feature type="domain" description="Acyltransferase 3" evidence="3">
    <location>
        <begin position="44"/>
        <end position="378"/>
    </location>
</feature>
<feature type="transmembrane region" description="Helical" evidence="2">
    <location>
        <begin position="266"/>
        <end position="285"/>
    </location>
</feature>
<dbReference type="EMBL" id="LWGZ01000168">
    <property type="protein sequence ID" value="OAX67672.1"/>
    <property type="molecule type" value="Genomic_DNA"/>
</dbReference>
<feature type="transmembrane region" description="Helical" evidence="2">
    <location>
        <begin position="208"/>
        <end position="228"/>
    </location>
</feature>
<dbReference type="GO" id="GO:0016020">
    <property type="term" value="C:membrane"/>
    <property type="evidence" value="ECO:0007669"/>
    <property type="project" value="TreeGrafter"/>
</dbReference>
<dbReference type="PANTHER" id="PTHR23028">
    <property type="entry name" value="ACETYLTRANSFERASE"/>
    <property type="match status" value="1"/>
</dbReference>
<feature type="transmembrane region" description="Helical" evidence="2">
    <location>
        <begin position="72"/>
        <end position="90"/>
    </location>
</feature>
<feature type="compositionally biased region" description="Low complexity" evidence="1">
    <location>
        <begin position="670"/>
        <end position="695"/>
    </location>
</feature>
<evidence type="ECO:0000313" key="5">
    <source>
        <dbReference type="EMBL" id="OAX67672.1"/>
    </source>
</evidence>
<feature type="transmembrane region" description="Helical" evidence="2">
    <location>
        <begin position="180"/>
        <end position="199"/>
    </location>
</feature>
<dbReference type="InterPro" id="IPR050879">
    <property type="entry name" value="Acyltransferase_3"/>
</dbReference>
<name>A0A657IVY0_9MICC</name>
<gene>
    <name evidence="5" type="ORF">A5N15_01955</name>
</gene>
<evidence type="ECO:0000259" key="3">
    <source>
        <dbReference type="Pfam" id="PF01757"/>
    </source>
</evidence>
<feature type="region of interest" description="Disordered" evidence="1">
    <location>
        <begin position="670"/>
        <end position="720"/>
    </location>
</feature>
<dbReference type="InterPro" id="IPR002656">
    <property type="entry name" value="Acyl_transf_3_dom"/>
</dbReference>
<feature type="transmembrane region" description="Helical" evidence="2">
    <location>
        <begin position="291"/>
        <end position="309"/>
    </location>
</feature>
<dbReference type="GO" id="GO:0016747">
    <property type="term" value="F:acyltransferase activity, transferring groups other than amino-acyl groups"/>
    <property type="evidence" value="ECO:0007669"/>
    <property type="project" value="InterPro"/>
</dbReference>